<keyword evidence="7 8" id="KW-0687">Ribonucleoprotein</keyword>
<dbReference type="GO" id="GO:0003723">
    <property type="term" value="F:RNA binding"/>
    <property type="evidence" value="ECO:0007669"/>
    <property type="project" value="UniProtKB-KW"/>
</dbReference>
<keyword evidence="3 8" id="KW-0690">Ribosome biogenesis</keyword>
<evidence type="ECO:0000256" key="6">
    <source>
        <dbReference type="ARBA" id="ARBA00023242"/>
    </source>
</evidence>
<feature type="compositionally biased region" description="Basic residues" evidence="9">
    <location>
        <begin position="253"/>
        <end position="264"/>
    </location>
</feature>
<dbReference type="OrthoDB" id="441223at2759"/>
<dbReference type="GO" id="GO:0032040">
    <property type="term" value="C:small-subunit processome"/>
    <property type="evidence" value="ECO:0007669"/>
    <property type="project" value="TreeGrafter"/>
</dbReference>
<evidence type="ECO:0000313" key="12">
    <source>
        <dbReference type="Proteomes" id="UP000054937"/>
    </source>
</evidence>
<keyword evidence="12" id="KW-1185">Reference proteome</keyword>
<dbReference type="CDD" id="cd22393">
    <property type="entry name" value="KH-I_KRR1_rpt1"/>
    <property type="match status" value="1"/>
</dbReference>
<comment type="caution">
    <text evidence="11">The sequence shown here is derived from an EMBL/GenBank/DDBJ whole genome shotgun (WGS) entry which is preliminary data.</text>
</comment>
<comment type="function">
    <text evidence="8">Required for 40S ribosome biogenesis. Involved in nucleolar processing of pre-18S ribosomal RNA and ribosome assembly.</text>
</comment>
<evidence type="ECO:0000256" key="4">
    <source>
        <dbReference type="ARBA" id="ARBA00022552"/>
    </source>
</evidence>
<evidence type="ECO:0000259" key="10">
    <source>
        <dbReference type="SMART" id="SM00322"/>
    </source>
</evidence>
<dbReference type="Gene3D" id="3.30.1370.10">
    <property type="entry name" value="K Homology domain, type 1"/>
    <property type="match status" value="2"/>
</dbReference>
<feature type="region of interest" description="Disordered" evidence="9">
    <location>
        <begin position="253"/>
        <end position="378"/>
    </location>
</feature>
<dbReference type="SUPFAM" id="SSF54791">
    <property type="entry name" value="Eukaryotic type KH-domain (KH-domain type I)"/>
    <property type="match status" value="1"/>
</dbReference>
<feature type="compositionally biased region" description="Low complexity" evidence="9">
    <location>
        <begin position="350"/>
        <end position="359"/>
    </location>
</feature>
<comment type="similarity">
    <text evidence="2 8">Belongs to the KRR1 family.</text>
</comment>
<dbReference type="OMA" id="TPDIDKW"/>
<evidence type="ECO:0000256" key="8">
    <source>
        <dbReference type="PIRNR" id="PIRNR006515"/>
    </source>
</evidence>
<feature type="compositionally biased region" description="Basic residues" evidence="9">
    <location>
        <begin position="366"/>
        <end position="378"/>
    </location>
</feature>
<dbReference type="FunFam" id="3.30.1370.10:FF:000014">
    <property type="entry name" value="KRR1 small subunit processome component"/>
    <property type="match status" value="1"/>
</dbReference>
<feature type="compositionally biased region" description="Basic and acidic residues" evidence="9">
    <location>
        <begin position="326"/>
        <end position="338"/>
    </location>
</feature>
<feature type="compositionally biased region" description="Basic and acidic residues" evidence="9">
    <location>
        <begin position="289"/>
        <end position="320"/>
    </location>
</feature>
<protein>
    <recommendedName>
        <fullName evidence="8">KRR1 small subunit processome component</fullName>
    </recommendedName>
    <alternativeName>
        <fullName evidence="8">KRR-R motif-containing protein 1</fullName>
    </alternativeName>
</protein>
<dbReference type="EMBL" id="LDAU01000013">
    <property type="protein sequence ID" value="KRX10928.1"/>
    <property type="molecule type" value="Genomic_DNA"/>
</dbReference>
<dbReference type="Pfam" id="PF21800">
    <property type="entry name" value="KH_KRR1_2nd"/>
    <property type="match status" value="1"/>
</dbReference>
<evidence type="ECO:0000313" key="11">
    <source>
        <dbReference type="EMBL" id="KRX10928.1"/>
    </source>
</evidence>
<dbReference type="PANTHER" id="PTHR12581">
    <property type="entry name" value="HIV-1 REV BINDING PROTEIN 2, 3"/>
    <property type="match status" value="1"/>
</dbReference>
<dbReference type="InterPro" id="IPR048548">
    <property type="entry name" value="KRR1-like_KH2"/>
</dbReference>
<dbReference type="Pfam" id="PF17903">
    <property type="entry name" value="KH_KRR1_1st"/>
    <property type="match status" value="1"/>
</dbReference>
<keyword evidence="6 8" id="KW-0539">Nucleus</keyword>
<evidence type="ECO:0000256" key="3">
    <source>
        <dbReference type="ARBA" id="ARBA00022517"/>
    </source>
</evidence>
<dbReference type="FunCoup" id="A0A0V0R972">
    <property type="interactions" value="416"/>
</dbReference>
<dbReference type="GO" id="GO:0006364">
    <property type="term" value="P:rRNA processing"/>
    <property type="evidence" value="ECO:0007669"/>
    <property type="project" value="UniProtKB-KW"/>
</dbReference>
<dbReference type="Proteomes" id="UP000054937">
    <property type="component" value="Unassembled WGS sequence"/>
</dbReference>
<keyword evidence="5 8" id="KW-0694">RNA-binding</keyword>
<evidence type="ECO:0000256" key="5">
    <source>
        <dbReference type="ARBA" id="ARBA00022884"/>
    </source>
</evidence>
<dbReference type="AlphaFoldDB" id="A0A0V0R972"/>
<comment type="subcellular location">
    <subcellularLocation>
        <location evidence="1 8">Nucleus</location>
        <location evidence="1 8">Nucleolus</location>
    </subcellularLocation>
</comment>
<dbReference type="InterPro" id="IPR036612">
    <property type="entry name" value="KH_dom_type_1_sf"/>
</dbReference>
<feature type="domain" description="K Homology" evidence="10">
    <location>
        <begin position="142"/>
        <end position="214"/>
    </location>
</feature>
<feature type="region of interest" description="Disordered" evidence="9">
    <location>
        <begin position="1"/>
        <end position="33"/>
    </location>
</feature>
<dbReference type="InParanoid" id="A0A0V0R972"/>
<dbReference type="InterPro" id="IPR048549">
    <property type="entry name" value="KRR1-like_KH2_euk"/>
</dbReference>
<dbReference type="CDD" id="cd22394">
    <property type="entry name" value="KH-I_KRR1_rpt2"/>
    <property type="match status" value="1"/>
</dbReference>
<dbReference type="InterPro" id="IPR024166">
    <property type="entry name" value="rRNA_assembly_KRR1"/>
</dbReference>
<evidence type="ECO:0000256" key="2">
    <source>
        <dbReference type="ARBA" id="ARBA00009344"/>
    </source>
</evidence>
<reference evidence="11 12" key="1">
    <citation type="journal article" date="2015" name="Sci. Rep.">
        <title>Genome of the facultative scuticociliatosis pathogen Pseudocohnilembus persalinus provides insight into its virulence through horizontal gene transfer.</title>
        <authorList>
            <person name="Xiong J."/>
            <person name="Wang G."/>
            <person name="Cheng J."/>
            <person name="Tian M."/>
            <person name="Pan X."/>
            <person name="Warren A."/>
            <person name="Jiang C."/>
            <person name="Yuan D."/>
            <person name="Miao W."/>
        </authorList>
    </citation>
    <scope>NUCLEOTIDE SEQUENCE [LARGE SCALE GENOMIC DNA]</scope>
    <source>
        <strain evidence="11">36N120E</strain>
    </source>
</reference>
<sequence length="378" mass="44399">MEKEDTNNKPEQNNQNEGEKQVSKNKKYRKDKPWDNDTIDHWAIPEFGKGDMVAGSLIEESSFATLFPQYREKYIKECWGNVKKALNEYGVKAELNLAEGSMTVRTTKKTWDPYIIIKARDAIKLLARSVPFQQALRVLEDGVTSEIIKIRGLVRNKEKFVKRRQRLIGPNGQTLKALELLTECYIMVQGSTVSVIGPYKQMKTIKRVIEDTMYNIHPIYNIKELMIKKELAKDENLKEENWDRFLPKFKKTNVQQKKKAKKTKKDYTPFPPEQKPRKEDLEMQTGEYFMKDEDKKSKKLQEKMEKQDEKIKQKQEEKQKQFVKPEIQKEIEKEEIKEKSKKNKNKRSSGESAGENGASDIEKLKNKLLKNTKKIKIF</sequence>
<evidence type="ECO:0000256" key="1">
    <source>
        <dbReference type="ARBA" id="ARBA00004604"/>
    </source>
</evidence>
<dbReference type="PIRSF" id="PIRSF006515">
    <property type="entry name" value="KRR1"/>
    <property type="match status" value="1"/>
</dbReference>
<dbReference type="FunFam" id="3.30.1370.10:FF:000011">
    <property type="entry name" value="KRR1 small subunit processome component"/>
    <property type="match status" value="1"/>
</dbReference>
<evidence type="ECO:0000256" key="7">
    <source>
        <dbReference type="ARBA" id="ARBA00023274"/>
    </source>
</evidence>
<dbReference type="InterPro" id="IPR004087">
    <property type="entry name" value="KH_dom"/>
</dbReference>
<keyword evidence="4 8" id="KW-0698">rRNA processing</keyword>
<dbReference type="SMART" id="SM00322">
    <property type="entry name" value="KH"/>
    <property type="match status" value="1"/>
</dbReference>
<accession>A0A0V0R972</accession>
<proteinExistence type="inferred from homology"/>
<name>A0A0V0R972_PSEPJ</name>
<comment type="subunit">
    <text evidence="8">Component of the ribosomal small subunit (SSU) processome.</text>
</comment>
<dbReference type="InterPro" id="IPR048550">
    <property type="entry name" value="KRR1-like_KH1_euk"/>
</dbReference>
<gene>
    <name evidence="11" type="ORF">PPERSA_12052</name>
</gene>
<evidence type="ECO:0000256" key="9">
    <source>
        <dbReference type="SAM" id="MobiDB-lite"/>
    </source>
</evidence>
<dbReference type="PANTHER" id="PTHR12581:SF0">
    <property type="entry name" value="KRR1 SMALL SUBUNIT PROCESSOME COMPONENT HOMOLOG"/>
    <property type="match status" value="1"/>
</dbReference>
<dbReference type="InterPro" id="IPR041174">
    <property type="entry name" value="KRR1-like_KH1"/>
</dbReference>
<organism evidence="11 12">
    <name type="scientific">Pseudocohnilembus persalinus</name>
    <name type="common">Ciliate</name>
    <dbReference type="NCBI Taxonomy" id="266149"/>
    <lineage>
        <taxon>Eukaryota</taxon>
        <taxon>Sar</taxon>
        <taxon>Alveolata</taxon>
        <taxon>Ciliophora</taxon>
        <taxon>Intramacronucleata</taxon>
        <taxon>Oligohymenophorea</taxon>
        <taxon>Scuticociliatia</taxon>
        <taxon>Philasterida</taxon>
        <taxon>Pseudocohnilembidae</taxon>
        <taxon>Pseudocohnilembus</taxon>
    </lineage>
</organism>